<organism evidence="2 3">
    <name type="scientific">Micromonas commoda (strain RCC299 / NOUM17 / CCMP2709)</name>
    <name type="common">Picoplanktonic green alga</name>
    <dbReference type="NCBI Taxonomy" id="296587"/>
    <lineage>
        <taxon>Eukaryota</taxon>
        <taxon>Viridiplantae</taxon>
        <taxon>Chlorophyta</taxon>
        <taxon>Mamiellophyceae</taxon>
        <taxon>Mamiellales</taxon>
        <taxon>Mamiellaceae</taxon>
        <taxon>Micromonas</taxon>
    </lineage>
</organism>
<gene>
    <name evidence="2" type="ORF">MICPUN_59740</name>
</gene>
<feature type="region of interest" description="Disordered" evidence="1">
    <location>
        <begin position="960"/>
        <end position="986"/>
    </location>
</feature>
<feature type="region of interest" description="Disordered" evidence="1">
    <location>
        <begin position="294"/>
        <end position="315"/>
    </location>
</feature>
<accession>C1E9J1</accession>
<name>C1E9J1_MICCC</name>
<dbReference type="OrthoDB" id="1709903at2759"/>
<feature type="region of interest" description="Disordered" evidence="1">
    <location>
        <begin position="1"/>
        <end position="34"/>
    </location>
</feature>
<keyword evidence="3" id="KW-1185">Reference proteome</keyword>
<feature type="region of interest" description="Disordered" evidence="1">
    <location>
        <begin position="374"/>
        <end position="411"/>
    </location>
</feature>
<dbReference type="KEGG" id="mis:MICPUN_59740"/>
<dbReference type="InParanoid" id="C1E9J1"/>
<sequence>MAPTDGFDEETTLGDILSAGPQPTIEKGVTKSPTRKALQQAAQRKEAALRRVLAAQTRRGYVADHLVHPVCHGVLRRQDSTGEQLRLALEIIKRANCPPESERALADAIRAGLATRLDQSPSGDDDRAAPTVRLEAHLRLLAHAPPRLAAAILWADRRRLMAYIGRDSHTHGVNPGSRAAALAAFGRCLSRAAALNSINASAPAGADATGACGEGALFARAAWHKILGVVSGASGEGGGIDPRVVAAAFNACALLLGPALDGCHPTLPRLLAAHGPTVSDFGGYSGTVGVGDGGGGFERSENGDGGAAGGIATSADGDDPRGISCPLLATLRLEAACHLVSRAAGVAAQANGLPLEMRAVAVGALISATCAALELPPPKEKDENKNPDDEDEDEDEDRARGAPAAPPNESALVRLRDAGRTALPDVSGGLVDDLPALWEMGLRAAHAIGEGTLRPTLGSGPKELSYAAGIGLLALSGSLPQKAQPLDWASAACDALLTVYDAVPAVNGDAEWRELVASEAREASNPKPKGAAVDHSLSDHSSVQALPQGCGAGSAVAPMSKASISFAIANALPSMPISQPLQVIRQLVARCRHGLAERPDLRVAVLARVLSTHARMRTHPEAIIVMSPLGEIIASYLDDDDGPQRAAAAAAAAVKAAEETAANEKKEKTGYFGGSSKKPADDGGALDRLRAEAARAAAAADAVQFREEIVVCGVEAILSLRPTEEEASGWCTVALEAAASLHLVPFWRCNGRRAAADAVLRLIARLCAVSKYQASLNKKPEAAGTHQAALRVLSALVEEATVASKGGRGARPRLDDGTTAATAWLAARYLDFPTSGVAAMGAPGGPMGKLVGAMVSKMCAGGAGAASDDVANASAQQSLGTMRHPNDSSHYKNEAGYVASQAIAAVGVSCVDIMARRCPPLVPQLGAMLGGLLTSPDGAPERMGHAAHARAKSLHKRFTAGIGEGGDASSSDRTAVQSPVPDAPPDLFPPSVPPPPLMMSHLARLEVMDELAGRYFSRDRLGRAAAADEDWRLAAAAYRSLHGASAEPVGFTNRADRSPASTKNEPGGTGSNKSMGPRPEADRAPLTGTSDPCWIEASHQAMPTSRTLTVSLRCRPAPASNAPNAQGAAVASLAGTMTVGLHGAATFADGVGAVVAQLGSARLKSRSHQTSGPTYRGRGHAVQTYGSGSEEETTVTVDVRVFKFDRVALRPVVAYDDGRSSLRAQAYEIPLTELLVPTKMSLPAFDRIWSALPATHSRAAKVHHHIHMGRKGGPQSHHRSHPLRTAVRALWGELAPAVASLDDAFDSDLSRSRHVPLAHCGGYPLVAAGAACECFAACTWQGDYLLLCAFAAVGGVRLEYRARDEETLRPIASNHADWLRWLTGDVLREVEDGDVGDDELFGHEKALSESDMASGPSDAPHGLIRLDDSVLQEWRSLAA</sequence>
<feature type="compositionally biased region" description="Polar residues" evidence="1">
    <location>
        <begin position="968"/>
        <end position="977"/>
    </location>
</feature>
<dbReference type="EMBL" id="CP001328">
    <property type="protein sequence ID" value="ACO64687.1"/>
    <property type="molecule type" value="Genomic_DNA"/>
</dbReference>
<feature type="compositionally biased region" description="Acidic residues" evidence="1">
    <location>
        <begin position="1"/>
        <end position="12"/>
    </location>
</feature>
<evidence type="ECO:0000313" key="2">
    <source>
        <dbReference type="EMBL" id="ACO64687.1"/>
    </source>
</evidence>
<dbReference type="STRING" id="296587.C1E9J1"/>
<dbReference type="GeneID" id="8244720"/>
<feature type="region of interest" description="Disordered" evidence="1">
    <location>
        <begin position="1164"/>
        <end position="1189"/>
    </location>
</feature>
<dbReference type="InterPro" id="IPR037501">
    <property type="entry name" value="TPLATE"/>
</dbReference>
<reference evidence="2 3" key="1">
    <citation type="journal article" date="2009" name="Science">
        <title>Green evolution and dynamic adaptations revealed by genomes of the marine picoeukaryotes Micromonas.</title>
        <authorList>
            <person name="Worden A.Z."/>
            <person name="Lee J.H."/>
            <person name="Mock T."/>
            <person name="Rouze P."/>
            <person name="Simmons M.P."/>
            <person name="Aerts A.L."/>
            <person name="Allen A.E."/>
            <person name="Cuvelier M.L."/>
            <person name="Derelle E."/>
            <person name="Everett M.V."/>
            <person name="Foulon E."/>
            <person name="Grimwood J."/>
            <person name="Gundlach H."/>
            <person name="Henrissat B."/>
            <person name="Napoli C."/>
            <person name="McDonald S.M."/>
            <person name="Parker M.S."/>
            <person name="Rombauts S."/>
            <person name="Salamov A."/>
            <person name="Von Dassow P."/>
            <person name="Badger J.H."/>
            <person name="Coutinho P.M."/>
            <person name="Demir E."/>
            <person name="Dubchak I."/>
            <person name="Gentemann C."/>
            <person name="Eikrem W."/>
            <person name="Gready J.E."/>
            <person name="John U."/>
            <person name="Lanier W."/>
            <person name="Lindquist E.A."/>
            <person name="Lucas S."/>
            <person name="Mayer K.F."/>
            <person name="Moreau H."/>
            <person name="Not F."/>
            <person name="Otillar R."/>
            <person name="Panaud O."/>
            <person name="Pangilinan J."/>
            <person name="Paulsen I."/>
            <person name="Piegu B."/>
            <person name="Poliakov A."/>
            <person name="Robbens S."/>
            <person name="Schmutz J."/>
            <person name="Toulza E."/>
            <person name="Wyss T."/>
            <person name="Zelensky A."/>
            <person name="Zhou K."/>
            <person name="Armbrust E.V."/>
            <person name="Bhattacharya D."/>
            <person name="Goodenough U.W."/>
            <person name="Van de Peer Y."/>
            <person name="Grigoriev I.V."/>
        </authorList>
    </citation>
    <scope>NUCLEOTIDE SEQUENCE [LARGE SCALE GENOMIC DNA]</scope>
    <source>
        <strain evidence="3">RCC299 / NOUM17</strain>
    </source>
</reference>
<evidence type="ECO:0000256" key="1">
    <source>
        <dbReference type="SAM" id="MobiDB-lite"/>
    </source>
</evidence>
<dbReference type="Proteomes" id="UP000002009">
    <property type="component" value="Chromosome 7"/>
</dbReference>
<dbReference type="RefSeq" id="XP_002503429.1">
    <property type="nucleotide sequence ID" value="XM_002503383.1"/>
</dbReference>
<feature type="region of interest" description="Disordered" evidence="1">
    <location>
        <begin position="1049"/>
        <end position="1090"/>
    </location>
</feature>
<feature type="compositionally biased region" description="Gly residues" evidence="1">
    <location>
        <begin position="294"/>
        <end position="309"/>
    </location>
</feature>
<proteinExistence type="predicted"/>
<dbReference type="eggNOG" id="ENOG502QPK6">
    <property type="taxonomic scope" value="Eukaryota"/>
</dbReference>
<dbReference type="PANTHER" id="PTHR36029:SF1">
    <property type="entry name" value="PROTEIN TPLATE"/>
    <property type="match status" value="1"/>
</dbReference>
<dbReference type="PANTHER" id="PTHR36029">
    <property type="entry name" value="TSET COMPLEX MEMBER TSTA"/>
    <property type="match status" value="1"/>
</dbReference>
<evidence type="ECO:0000313" key="3">
    <source>
        <dbReference type="Proteomes" id="UP000002009"/>
    </source>
</evidence>
<feature type="region of interest" description="Disordered" evidence="1">
    <location>
        <begin position="665"/>
        <end position="684"/>
    </location>
</feature>
<dbReference type="GO" id="GO:0006897">
    <property type="term" value="P:endocytosis"/>
    <property type="evidence" value="ECO:0007669"/>
    <property type="project" value="InterPro"/>
</dbReference>
<dbReference type="OMA" id="HARMRTH"/>
<protein>
    <submittedName>
        <fullName evidence="2">Uncharacterized protein</fullName>
    </submittedName>
</protein>
<feature type="compositionally biased region" description="Basic and acidic residues" evidence="1">
    <location>
        <begin position="377"/>
        <end position="387"/>
    </location>
</feature>